<organism evidence="2 3">
    <name type="scientific">Weissella viridescens</name>
    <name type="common">Lactobacillus viridescens</name>
    <dbReference type="NCBI Taxonomy" id="1629"/>
    <lineage>
        <taxon>Bacteria</taxon>
        <taxon>Bacillati</taxon>
        <taxon>Bacillota</taxon>
        <taxon>Bacilli</taxon>
        <taxon>Lactobacillales</taxon>
        <taxon>Lactobacillaceae</taxon>
        <taxon>Weissella</taxon>
    </lineage>
</organism>
<name>A0A380P1R0_WEIVI</name>
<keyword evidence="1" id="KW-0812">Transmembrane</keyword>
<dbReference type="AlphaFoldDB" id="A0A380P1R0"/>
<feature type="transmembrane region" description="Helical" evidence="1">
    <location>
        <begin position="20"/>
        <end position="36"/>
    </location>
</feature>
<dbReference type="Proteomes" id="UP000254621">
    <property type="component" value="Unassembled WGS sequence"/>
</dbReference>
<protein>
    <submittedName>
        <fullName evidence="2">Uncharacterized protein</fullName>
    </submittedName>
</protein>
<dbReference type="EMBL" id="UHIV01000004">
    <property type="protein sequence ID" value="SUP59151.1"/>
    <property type="molecule type" value="Genomic_DNA"/>
</dbReference>
<keyword evidence="1" id="KW-0472">Membrane</keyword>
<evidence type="ECO:0000313" key="3">
    <source>
        <dbReference type="Proteomes" id="UP000254621"/>
    </source>
</evidence>
<gene>
    <name evidence="2" type="ORF">NCTC13645_01404</name>
</gene>
<accession>A0A380P1R0</accession>
<evidence type="ECO:0000313" key="2">
    <source>
        <dbReference type="EMBL" id="SUP59151.1"/>
    </source>
</evidence>
<proteinExistence type="predicted"/>
<evidence type="ECO:0000256" key="1">
    <source>
        <dbReference type="SAM" id="Phobius"/>
    </source>
</evidence>
<reference evidence="2 3" key="1">
    <citation type="submission" date="2018-06" db="EMBL/GenBank/DDBJ databases">
        <authorList>
            <consortium name="Pathogen Informatics"/>
            <person name="Doyle S."/>
        </authorList>
    </citation>
    <scope>NUCLEOTIDE SEQUENCE [LARGE SCALE GENOMIC DNA]</scope>
    <source>
        <strain evidence="2 3">NCTC13645</strain>
    </source>
</reference>
<sequence length="51" mass="5705">MVFTPFAYTYFLQVFYSDLPSLLLLLITFSIIYFGLNTPDGANGPLVLPLS</sequence>
<keyword evidence="1" id="KW-1133">Transmembrane helix</keyword>